<evidence type="ECO:0000256" key="2">
    <source>
        <dbReference type="ARBA" id="ARBA00022723"/>
    </source>
</evidence>
<comment type="cofactor">
    <cofactor evidence="1">
        <name>Mg(2+)</name>
        <dbReference type="ChEBI" id="CHEBI:18420"/>
    </cofactor>
</comment>
<evidence type="ECO:0000256" key="3">
    <source>
        <dbReference type="ARBA" id="ARBA00022801"/>
    </source>
</evidence>
<dbReference type="Proteomes" id="UP001235744">
    <property type="component" value="Chromosome"/>
</dbReference>
<evidence type="ECO:0000256" key="1">
    <source>
        <dbReference type="ARBA" id="ARBA00001946"/>
    </source>
</evidence>
<dbReference type="EMBL" id="CP120988">
    <property type="protein sequence ID" value="WLQ56489.1"/>
    <property type="molecule type" value="Genomic_DNA"/>
</dbReference>
<sequence length="182" mass="19775">MSLHDDAVRVLKDYGSGADAAQEDLRQAYLDHLALHPDGMWKACGTGHLTASALVVDPEHGRVLLTLHRKLRMWLQMGGHCEPGDATVAAAALREATEESGIAGLTLLEGGPVVLDRHPIPAPCHWHLDVQYAALAPSGAAERISEESLDLRWFRYDEVAEVADSSVVRLMERTRAALDAGR</sequence>
<reference evidence="6 7" key="1">
    <citation type="submission" date="2023-03" db="EMBL/GenBank/DDBJ databases">
        <title>Isolation and description of six Streptomyces strains from soil environments, able to metabolize different microbial glucans.</title>
        <authorList>
            <person name="Widen T."/>
            <person name="Larsbrink J."/>
        </authorList>
    </citation>
    <scope>NUCLEOTIDE SEQUENCE [LARGE SCALE GENOMIC DNA]</scope>
    <source>
        <strain evidence="6 7">Alt2</strain>
    </source>
</reference>
<dbReference type="InterPro" id="IPR000086">
    <property type="entry name" value="NUDIX_hydrolase_dom"/>
</dbReference>
<accession>A0ABY9IQ65</accession>
<evidence type="ECO:0000259" key="5">
    <source>
        <dbReference type="PROSITE" id="PS51462"/>
    </source>
</evidence>
<evidence type="ECO:0000313" key="6">
    <source>
        <dbReference type="EMBL" id="WLQ56489.1"/>
    </source>
</evidence>
<evidence type="ECO:0000313" key="7">
    <source>
        <dbReference type="Proteomes" id="UP001235744"/>
    </source>
</evidence>
<dbReference type="RefSeq" id="WP_306071611.1">
    <property type="nucleotide sequence ID" value="NZ_CP120988.1"/>
</dbReference>
<dbReference type="PANTHER" id="PTHR42904:SF1">
    <property type="entry name" value="NUCLEOSIDE DIPHOSPHATE-LINKED MOIETY X MOTIF 17"/>
    <property type="match status" value="1"/>
</dbReference>
<dbReference type="GO" id="GO:0016787">
    <property type="term" value="F:hydrolase activity"/>
    <property type="evidence" value="ECO:0007669"/>
    <property type="project" value="UniProtKB-KW"/>
</dbReference>
<feature type="domain" description="Nudix hydrolase" evidence="5">
    <location>
        <begin position="46"/>
        <end position="176"/>
    </location>
</feature>
<proteinExistence type="predicted"/>
<protein>
    <submittedName>
        <fullName evidence="6">NUDIX hydrolase</fullName>
    </submittedName>
</protein>
<keyword evidence="3 6" id="KW-0378">Hydrolase</keyword>
<organism evidence="6 7">
    <name type="scientific">Streptomyces poriferorum</name>
    <dbReference type="NCBI Taxonomy" id="2798799"/>
    <lineage>
        <taxon>Bacteria</taxon>
        <taxon>Bacillati</taxon>
        <taxon>Actinomycetota</taxon>
        <taxon>Actinomycetes</taxon>
        <taxon>Kitasatosporales</taxon>
        <taxon>Streptomycetaceae</taxon>
        <taxon>Streptomyces</taxon>
    </lineage>
</organism>
<dbReference type="InterPro" id="IPR050241">
    <property type="entry name" value="NAD-cap_RNA_hydrolase_NudC"/>
</dbReference>
<keyword evidence="4" id="KW-0460">Magnesium</keyword>
<dbReference type="PROSITE" id="PS51462">
    <property type="entry name" value="NUDIX"/>
    <property type="match status" value="1"/>
</dbReference>
<dbReference type="CDD" id="cd03674">
    <property type="entry name" value="NUDIX_Hydrolase"/>
    <property type="match status" value="1"/>
</dbReference>
<dbReference type="Pfam" id="PF00293">
    <property type="entry name" value="NUDIX"/>
    <property type="match status" value="1"/>
</dbReference>
<dbReference type="InterPro" id="IPR015797">
    <property type="entry name" value="NUDIX_hydrolase-like_dom_sf"/>
</dbReference>
<dbReference type="Gene3D" id="3.90.79.10">
    <property type="entry name" value="Nucleoside Triphosphate Pyrophosphohydrolase"/>
    <property type="match status" value="1"/>
</dbReference>
<gene>
    <name evidence="6" type="ORF">P8A19_14025</name>
</gene>
<dbReference type="SUPFAM" id="SSF55811">
    <property type="entry name" value="Nudix"/>
    <property type="match status" value="1"/>
</dbReference>
<dbReference type="PANTHER" id="PTHR42904">
    <property type="entry name" value="NUDIX HYDROLASE, NUDC SUBFAMILY"/>
    <property type="match status" value="1"/>
</dbReference>
<keyword evidence="7" id="KW-1185">Reference proteome</keyword>
<keyword evidence="2" id="KW-0479">Metal-binding</keyword>
<evidence type="ECO:0000256" key="4">
    <source>
        <dbReference type="ARBA" id="ARBA00022842"/>
    </source>
</evidence>
<name>A0ABY9IQ65_9ACTN</name>